<proteinExistence type="predicted"/>
<organism evidence="6">
    <name type="scientific">Hymenolepis diminuta</name>
    <name type="common">Rat tapeworm</name>
    <dbReference type="NCBI Taxonomy" id="6216"/>
    <lineage>
        <taxon>Eukaryota</taxon>
        <taxon>Metazoa</taxon>
        <taxon>Spiralia</taxon>
        <taxon>Lophotrochozoa</taxon>
        <taxon>Platyhelminthes</taxon>
        <taxon>Cestoda</taxon>
        <taxon>Eucestoda</taxon>
        <taxon>Cyclophyllidea</taxon>
        <taxon>Hymenolepididae</taxon>
        <taxon>Hymenolepis</taxon>
    </lineage>
</organism>
<dbReference type="EMBL" id="UYSG01001746">
    <property type="protein sequence ID" value="VDL50133.1"/>
    <property type="molecule type" value="Genomic_DNA"/>
</dbReference>
<reference evidence="3 5" key="3">
    <citation type="submission" date="2019-07" db="EMBL/GenBank/DDBJ databases">
        <authorList>
            <person name="Jastrzebski P J."/>
            <person name="Paukszto L."/>
            <person name="Jastrzebski P J."/>
        </authorList>
    </citation>
    <scope>NUCLEOTIDE SEQUENCE [LARGE SCALE GENOMIC DNA]</scope>
    <source>
        <strain evidence="3 5">WMS-il1</strain>
    </source>
</reference>
<evidence type="ECO:0000313" key="5">
    <source>
        <dbReference type="Proteomes" id="UP000321570"/>
    </source>
</evidence>
<evidence type="ECO:0000313" key="3">
    <source>
        <dbReference type="EMBL" id="VUZ53640.1"/>
    </source>
</evidence>
<reference evidence="2 4" key="2">
    <citation type="submission" date="2018-11" db="EMBL/GenBank/DDBJ databases">
        <authorList>
            <consortium name="Pathogen Informatics"/>
        </authorList>
    </citation>
    <scope>NUCLEOTIDE SEQUENCE [LARGE SCALE GENOMIC DNA]</scope>
</reference>
<reference evidence="6" key="1">
    <citation type="submission" date="2017-02" db="UniProtKB">
        <authorList>
            <consortium name="WormBaseParasite"/>
        </authorList>
    </citation>
    <scope>IDENTIFICATION</scope>
</reference>
<feature type="region of interest" description="Disordered" evidence="1">
    <location>
        <begin position="1"/>
        <end position="41"/>
    </location>
</feature>
<sequence>MVARSQKEGTQDADDGENLSKHRKGVISKLKNEQPVGSPVARRLRSRNNIDLLDGLPTTHRSRKTIALPKHNEFSSQQQELDENGSQLEDISEGDFAMNTSQNSSTASTYGDDSESQVRSLGYSYCTIL</sequence>
<dbReference type="WBParaSite" id="HDID_0000448901-mRNA-1">
    <property type="protein sequence ID" value="HDID_0000448901-mRNA-1"/>
    <property type="gene ID" value="HDID_0000448901"/>
</dbReference>
<evidence type="ECO:0000313" key="2">
    <source>
        <dbReference type="EMBL" id="VDL50133.1"/>
    </source>
</evidence>
<dbReference type="Proteomes" id="UP000321570">
    <property type="component" value="Unassembled WGS sequence"/>
</dbReference>
<dbReference type="EMBL" id="CABIJS010000555">
    <property type="protein sequence ID" value="VUZ53640.1"/>
    <property type="molecule type" value="Genomic_DNA"/>
</dbReference>
<feature type="compositionally biased region" description="Basic and acidic residues" evidence="1">
    <location>
        <begin position="1"/>
        <end position="10"/>
    </location>
</feature>
<evidence type="ECO:0000313" key="4">
    <source>
        <dbReference type="Proteomes" id="UP000274504"/>
    </source>
</evidence>
<evidence type="ECO:0000256" key="1">
    <source>
        <dbReference type="SAM" id="MobiDB-lite"/>
    </source>
</evidence>
<evidence type="ECO:0000313" key="6">
    <source>
        <dbReference type="WBParaSite" id="HDID_0000448901-mRNA-1"/>
    </source>
</evidence>
<name>A0A0R3SHS4_HYMDI</name>
<dbReference type="Proteomes" id="UP000274504">
    <property type="component" value="Unassembled WGS sequence"/>
</dbReference>
<dbReference type="OrthoDB" id="10524460at2759"/>
<keyword evidence="5" id="KW-1185">Reference proteome</keyword>
<gene>
    <name evidence="2" type="ORF">HDID_LOCUS4487</name>
    <name evidence="3" type="ORF">WMSIL1_LOCUS11702</name>
</gene>
<dbReference type="AlphaFoldDB" id="A0A0R3SHS4"/>
<accession>A0A0R3SHS4</accession>
<protein>
    <submittedName>
        <fullName evidence="2 6">Uncharacterized protein</fullName>
    </submittedName>
</protein>